<keyword evidence="4 6" id="KW-0274">FAD</keyword>
<dbReference type="Pfam" id="PF00441">
    <property type="entry name" value="Acyl-CoA_dh_1"/>
    <property type="match status" value="1"/>
</dbReference>
<dbReference type="SUPFAM" id="SSF47203">
    <property type="entry name" value="Acyl-CoA dehydrogenase C-terminal domain-like"/>
    <property type="match status" value="1"/>
</dbReference>
<dbReference type="Gene3D" id="2.40.110.10">
    <property type="entry name" value="Butyryl-CoA Dehydrogenase, subunit A, domain 2"/>
    <property type="match status" value="2"/>
</dbReference>
<dbReference type="EMBL" id="CP013695">
    <property type="protein sequence ID" value="ALU31369.1"/>
    <property type="molecule type" value="Genomic_DNA"/>
</dbReference>
<evidence type="ECO:0000259" key="8">
    <source>
        <dbReference type="Pfam" id="PF02770"/>
    </source>
</evidence>
<dbReference type="STRING" id="1435377.SUSAZ_05245"/>
<evidence type="ECO:0000256" key="4">
    <source>
        <dbReference type="ARBA" id="ARBA00022827"/>
    </source>
</evidence>
<evidence type="ECO:0000256" key="6">
    <source>
        <dbReference type="RuleBase" id="RU362125"/>
    </source>
</evidence>
<name>A0A0U3GRQ9_9CREN</name>
<dbReference type="InterPro" id="IPR009100">
    <property type="entry name" value="AcylCoA_DH/oxidase_NM_dom_sf"/>
</dbReference>
<evidence type="ECO:0000256" key="3">
    <source>
        <dbReference type="ARBA" id="ARBA00022630"/>
    </source>
</evidence>
<dbReference type="Gene3D" id="1.10.540.10">
    <property type="entry name" value="Acyl-CoA dehydrogenase/oxidase, N-terminal domain"/>
    <property type="match status" value="1"/>
</dbReference>
<dbReference type="GO" id="GO:0050660">
    <property type="term" value="F:flavin adenine dinucleotide binding"/>
    <property type="evidence" value="ECO:0007669"/>
    <property type="project" value="InterPro"/>
</dbReference>
<evidence type="ECO:0000256" key="1">
    <source>
        <dbReference type="ARBA" id="ARBA00001974"/>
    </source>
</evidence>
<dbReference type="GO" id="GO:0003995">
    <property type="term" value="F:acyl-CoA dehydrogenase activity"/>
    <property type="evidence" value="ECO:0007669"/>
    <property type="project" value="TreeGrafter"/>
</dbReference>
<dbReference type="InterPro" id="IPR006091">
    <property type="entry name" value="Acyl-CoA_Oxase/DH_mid-dom"/>
</dbReference>
<dbReference type="PIRSF" id="PIRSF016578">
    <property type="entry name" value="HsaA"/>
    <property type="match status" value="1"/>
</dbReference>
<protein>
    <submittedName>
        <fullName evidence="10">Acyl-CoA dehydrogenase</fullName>
    </submittedName>
</protein>
<feature type="domain" description="Acyl-CoA dehydrogenase/oxidase C-terminal" evidence="7">
    <location>
        <begin position="272"/>
        <end position="420"/>
    </location>
</feature>
<dbReference type="Proteomes" id="UP000060043">
    <property type="component" value="Chromosome"/>
</dbReference>
<evidence type="ECO:0000256" key="2">
    <source>
        <dbReference type="ARBA" id="ARBA00009347"/>
    </source>
</evidence>
<dbReference type="RefSeq" id="WP_058692926.1">
    <property type="nucleotide sequence ID" value="NZ_CP013695.1"/>
</dbReference>
<reference evidence="10 11" key="1">
    <citation type="submission" date="2015-12" db="EMBL/GenBank/DDBJ databases">
        <title>A stable core within a dynamic pangenome in Sulfolobus acidocaldarius.</title>
        <authorList>
            <person name="Anderson R."/>
            <person name="Kouris A."/>
            <person name="Seward C."/>
            <person name="Campbell K."/>
            <person name="Whitaker R."/>
        </authorList>
    </citation>
    <scope>NUCLEOTIDE SEQUENCE [LARGE SCALE GENOMIC DNA]</scope>
    <source>
        <strain evidence="10 11">NG05B_CO5_07</strain>
    </source>
</reference>
<dbReference type="InterPro" id="IPR009075">
    <property type="entry name" value="AcylCo_DH/oxidase_C"/>
</dbReference>
<dbReference type="InterPro" id="IPR037069">
    <property type="entry name" value="AcylCoA_DH/ox_N_sf"/>
</dbReference>
<dbReference type="Pfam" id="PF02771">
    <property type="entry name" value="Acyl-CoA_dh_N"/>
    <property type="match status" value="1"/>
</dbReference>
<keyword evidence="5 6" id="KW-0560">Oxidoreductase</keyword>
<dbReference type="InterPro" id="IPR046373">
    <property type="entry name" value="Acyl-CoA_Oxase/DH_mid-dom_sf"/>
</dbReference>
<dbReference type="PANTHER" id="PTHR43884">
    <property type="entry name" value="ACYL-COA DEHYDROGENASE"/>
    <property type="match status" value="1"/>
</dbReference>
<dbReference type="InterPro" id="IPR036250">
    <property type="entry name" value="AcylCo_DH-like_C"/>
</dbReference>
<dbReference type="Pfam" id="PF02770">
    <property type="entry name" value="Acyl-CoA_dh_M"/>
    <property type="match status" value="1"/>
</dbReference>
<evidence type="ECO:0000259" key="9">
    <source>
        <dbReference type="Pfam" id="PF02771"/>
    </source>
</evidence>
<gene>
    <name evidence="10" type="ORF">ATZ20_03905</name>
</gene>
<proteinExistence type="inferred from homology"/>
<dbReference type="SUPFAM" id="SSF56645">
    <property type="entry name" value="Acyl-CoA dehydrogenase NM domain-like"/>
    <property type="match status" value="2"/>
</dbReference>
<evidence type="ECO:0000313" key="11">
    <source>
        <dbReference type="Proteomes" id="UP000060043"/>
    </source>
</evidence>
<evidence type="ECO:0000259" key="7">
    <source>
        <dbReference type="Pfam" id="PF00441"/>
    </source>
</evidence>
<evidence type="ECO:0000256" key="5">
    <source>
        <dbReference type="ARBA" id="ARBA00023002"/>
    </source>
</evidence>
<dbReference type="OrthoDB" id="275197at2157"/>
<comment type="similarity">
    <text evidence="2 6">Belongs to the acyl-CoA dehydrogenase family.</text>
</comment>
<dbReference type="FunFam" id="1.20.140.10:FF:000001">
    <property type="entry name" value="Acyl-CoA dehydrogenase"/>
    <property type="match status" value="1"/>
</dbReference>
<feature type="domain" description="Acyl-CoA dehydrogenase/oxidase N-terminal" evidence="9">
    <location>
        <begin position="16"/>
        <end position="127"/>
    </location>
</feature>
<dbReference type="InterPro" id="IPR013786">
    <property type="entry name" value="AcylCoA_DH/ox_N"/>
</dbReference>
<comment type="cofactor">
    <cofactor evidence="1 6">
        <name>FAD</name>
        <dbReference type="ChEBI" id="CHEBI:57692"/>
    </cofactor>
</comment>
<keyword evidence="3 6" id="KW-0285">Flavoprotein</keyword>
<feature type="domain" description="Acyl-CoA oxidase/dehydrogenase middle" evidence="8">
    <location>
        <begin position="131"/>
        <end position="213"/>
    </location>
</feature>
<dbReference type="PANTHER" id="PTHR43884:SF12">
    <property type="entry name" value="ISOVALERYL-COA DEHYDROGENASE, MITOCHONDRIAL-RELATED"/>
    <property type="match status" value="1"/>
</dbReference>
<dbReference type="Gene3D" id="1.20.140.10">
    <property type="entry name" value="Butyryl-CoA Dehydrogenase, subunit A, domain 3"/>
    <property type="match status" value="1"/>
</dbReference>
<organism evidence="10 11">
    <name type="scientific">Sulfolobus acidocaldarius</name>
    <dbReference type="NCBI Taxonomy" id="2285"/>
    <lineage>
        <taxon>Archaea</taxon>
        <taxon>Thermoproteota</taxon>
        <taxon>Thermoprotei</taxon>
        <taxon>Sulfolobales</taxon>
        <taxon>Sulfolobaceae</taxon>
        <taxon>Sulfolobus</taxon>
    </lineage>
</organism>
<evidence type="ECO:0000313" key="10">
    <source>
        <dbReference type="EMBL" id="ALU31369.1"/>
    </source>
</evidence>
<dbReference type="AlphaFoldDB" id="A0A0U3GRQ9"/>
<dbReference type="FunFam" id="1.10.540.10:FF:000002">
    <property type="entry name" value="Acyl-CoA dehydrogenase FadE19"/>
    <property type="match status" value="1"/>
</dbReference>
<sequence length="431" mass="47513">MVLPFKTMEAFNVEISEKHELFRRAVREFMERDVAPYVEKGEKEGQIPKEVLEKAKELGLYGVSVPEEYGGQGGDSLMTVIAQEEMARVWAALSTRVAVGGLFMTPILLFGSEEQRKKYVTPVAKGDKVAAFANTEPQAGSDVAGMQSTAKKVNGKYILNARKIFITNGGIADYYVVTARTSPPEPNARWKGISMFVVEREWKGVKVLNRIETPPEPNARWKGISMFVVEREWKGVKVLNRIETMGLKASNTAELAFEDVEVPAENLVGEEGMGFKYAMSTFDASRVGVAGQALGVAQAALEKMTNYSVQRSAFGSPLLGFQMVQEKIAETLTEVNAARLVTYWAATLYNKGMTNEAIIASSMAKYFATEVAERAAIRAITVHGGYGVATSTGVERLLRDVEIMKIYEGANDIQKLVILKETARRLFGIKM</sequence>
<accession>A0A0U3GRQ9</accession>